<dbReference type="NCBIfam" id="TIGR00414">
    <property type="entry name" value="serS"/>
    <property type="match status" value="1"/>
</dbReference>
<dbReference type="EMBL" id="LGUB01000567">
    <property type="protein sequence ID" value="KRH92955.1"/>
    <property type="molecule type" value="Genomic_DNA"/>
</dbReference>
<evidence type="ECO:0000256" key="5">
    <source>
        <dbReference type="ARBA" id="ARBA00023146"/>
    </source>
</evidence>
<feature type="binding site" evidence="7">
    <location>
        <position position="248"/>
    </location>
    <ligand>
        <name>L-serine</name>
        <dbReference type="ChEBI" id="CHEBI:33384"/>
    </ligand>
</feature>
<dbReference type="PROSITE" id="PS50862">
    <property type="entry name" value="AA_TRNA_LIGASE_II"/>
    <property type="match status" value="1"/>
</dbReference>
<evidence type="ECO:0000256" key="2">
    <source>
        <dbReference type="ARBA" id="ARBA00022598"/>
    </source>
</evidence>
<keyword evidence="12" id="KW-1185">Reference proteome</keyword>
<sequence>MIDRKLLRDPMSLQKVVKSEENRFKDTQNVYDCANLDRKIIELMFESENIQKEINIRNKEMKNLFKSLKSNENPPIENLSLDKNDSQEDIKILQEEIANLKQQKAVVDEQIMEKNAEFDKKFKNIGCILDPRVPISKNEDDATIYTKFTSKRKVTPILQFPDIMEKMECVDMKRGSKVAGHRGYFLIEELGLLENALVRYSIDFLRKKDYKLIQAPVLVNKEIMERTCQLNDFDEQLYSAGEFYLCATSEQPISGLYMNERLTDQDLPKKFAGQSLCFRKEAGAAGKDNRGIFRVHQFEKIEQFIICKPDDSEKHHTEMIETSIEFYKSLDISFNVIRIVSGDMNDSAALKYDLEASFPFTKNFRELVSASNCSDYQS</sequence>
<gene>
    <name evidence="11" type="ORF">M153_19630001192</name>
</gene>
<proteinExistence type="predicted"/>
<evidence type="ECO:0000256" key="9">
    <source>
        <dbReference type="SAM" id="Coils"/>
    </source>
</evidence>
<dbReference type="OrthoDB" id="10264585at2759"/>
<dbReference type="InterPro" id="IPR002314">
    <property type="entry name" value="aa-tRNA-synt_IIb"/>
</dbReference>
<evidence type="ECO:0000313" key="12">
    <source>
        <dbReference type="Proteomes" id="UP000051530"/>
    </source>
</evidence>
<reference evidence="11 12" key="1">
    <citation type="submission" date="2015-07" db="EMBL/GenBank/DDBJ databases">
        <title>The genome of Pseudoloma neurophilia, a relevant intracellular parasite of the zebrafish.</title>
        <authorList>
            <person name="Ndikumana S."/>
            <person name="Pelin A."/>
            <person name="Sanders J."/>
            <person name="Corradi N."/>
        </authorList>
    </citation>
    <scope>NUCLEOTIDE SEQUENCE [LARGE SCALE GENOMIC DNA]</scope>
    <source>
        <strain evidence="11 12">MK1</strain>
    </source>
</reference>
<dbReference type="InterPro" id="IPR006195">
    <property type="entry name" value="aa-tRNA-synth_II"/>
</dbReference>
<keyword evidence="9" id="KW-0175">Coiled coil</keyword>
<dbReference type="AlphaFoldDB" id="A0A0R0M3K6"/>
<dbReference type="PIRSF" id="PIRSF001529">
    <property type="entry name" value="Ser-tRNA-synth_IIa"/>
    <property type="match status" value="1"/>
</dbReference>
<dbReference type="Proteomes" id="UP000051530">
    <property type="component" value="Unassembled WGS sequence"/>
</dbReference>
<dbReference type="GO" id="GO:0005524">
    <property type="term" value="F:ATP binding"/>
    <property type="evidence" value="ECO:0007669"/>
    <property type="project" value="UniProtKB-KW"/>
</dbReference>
<keyword evidence="3" id="KW-0547">Nucleotide-binding</keyword>
<dbReference type="Pfam" id="PF00587">
    <property type="entry name" value="tRNA-synt_2b"/>
    <property type="match status" value="1"/>
</dbReference>
<evidence type="ECO:0000256" key="8">
    <source>
        <dbReference type="PIRSR" id="PIRSR001529-2"/>
    </source>
</evidence>
<keyword evidence="4 8" id="KW-0067">ATP-binding</keyword>
<evidence type="ECO:0000256" key="7">
    <source>
        <dbReference type="PIRSR" id="PIRSR001529-1"/>
    </source>
</evidence>
<feature type="binding site" evidence="8">
    <location>
        <begin position="366"/>
        <end position="369"/>
    </location>
    <ligand>
        <name>ATP</name>
        <dbReference type="ChEBI" id="CHEBI:30616"/>
    </ligand>
</feature>
<keyword evidence="5 11" id="KW-0030">Aminoacyl-tRNA synthetase</keyword>
<feature type="binding site" evidence="7">
    <location>
        <position position="302"/>
    </location>
    <ligand>
        <name>L-serine</name>
        <dbReference type="ChEBI" id="CHEBI:33384"/>
    </ligand>
</feature>
<evidence type="ECO:0000256" key="6">
    <source>
        <dbReference type="ARBA" id="ARBA00031113"/>
    </source>
</evidence>
<dbReference type="PANTHER" id="PTHR11778">
    <property type="entry name" value="SERYL-TRNA SYNTHETASE"/>
    <property type="match status" value="1"/>
</dbReference>
<feature type="binding site" evidence="8">
    <location>
        <begin position="279"/>
        <end position="281"/>
    </location>
    <ligand>
        <name>ATP</name>
        <dbReference type="ChEBI" id="CHEBI:30616"/>
    </ligand>
</feature>
<evidence type="ECO:0000256" key="1">
    <source>
        <dbReference type="ARBA" id="ARBA00012840"/>
    </source>
</evidence>
<evidence type="ECO:0000256" key="4">
    <source>
        <dbReference type="ARBA" id="ARBA00022840"/>
    </source>
</evidence>
<comment type="caution">
    <text evidence="11">The sequence shown here is derived from an EMBL/GenBank/DDBJ whole genome shotgun (WGS) entry which is preliminary data.</text>
</comment>
<accession>A0A0R0M3K6</accession>
<feature type="binding site" evidence="8">
    <location>
        <begin position="295"/>
        <end position="298"/>
    </location>
    <ligand>
        <name>ATP</name>
        <dbReference type="ChEBI" id="CHEBI:30616"/>
    </ligand>
</feature>
<dbReference type="SUPFAM" id="SSF46589">
    <property type="entry name" value="tRNA-binding arm"/>
    <property type="match status" value="1"/>
</dbReference>
<dbReference type="InterPro" id="IPR002317">
    <property type="entry name" value="Ser-tRNA-ligase_type_1"/>
</dbReference>
<keyword evidence="2" id="KW-0436">Ligase</keyword>
<protein>
    <recommendedName>
        <fullName evidence="1">serine--tRNA ligase</fullName>
        <ecNumber evidence="1">6.1.1.11</ecNumber>
    </recommendedName>
    <alternativeName>
        <fullName evidence="6">Seryl-tRNA synthetase</fullName>
    </alternativeName>
</protein>
<name>A0A0R0M3K6_9MICR</name>
<feature type="non-terminal residue" evidence="11">
    <location>
        <position position="378"/>
    </location>
</feature>
<dbReference type="Gene3D" id="3.30.930.10">
    <property type="entry name" value="Bira Bifunctional Protein, Domain 2"/>
    <property type="match status" value="1"/>
</dbReference>
<evidence type="ECO:0000313" key="11">
    <source>
        <dbReference type="EMBL" id="KRH92955.1"/>
    </source>
</evidence>
<dbReference type="InterPro" id="IPR010978">
    <property type="entry name" value="tRNA-bd_arm"/>
</dbReference>
<evidence type="ECO:0000256" key="3">
    <source>
        <dbReference type="ARBA" id="ARBA00022741"/>
    </source>
</evidence>
<feature type="domain" description="Aminoacyl-transfer RNA synthetases class-II family profile" evidence="10">
    <location>
        <begin position="193"/>
        <end position="378"/>
    </location>
</feature>
<feature type="coiled-coil region" evidence="9">
    <location>
        <begin position="76"/>
        <end position="117"/>
    </location>
</feature>
<dbReference type="PRINTS" id="PR00981">
    <property type="entry name" value="TRNASYNTHSER"/>
</dbReference>
<dbReference type="SUPFAM" id="SSF55681">
    <property type="entry name" value="Class II aaRS and biotin synthetases"/>
    <property type="match status" value="1"/>
</dbReference>
<dbReference type="VEuPathDB" id="MicrosporidiaDB:M153_19630001192"/>
<feature type="binding site" evidence="7">
    <location>
        <position position="279"/>
    </location>
    <ligand>
        <name>L-serine</name>
        <dbReference type="ChEBI" id="CHEBI:33384"/>
    </ligand>
</feature>
<organism evidence="11 12">
    <name type="scientific">Pseudoloma neurophilia</name>
    <dbReference type="NCBI Taxonomy" id="146866"/>
    <lineage>
        <taxon>Eukaryota</taxon>
        <taxon>Fungi</taxon>
        <taxon>Fungi incertae sedis</taxon>
        <taxon>Microsporidia</taxon>
        <taxon>Pseudoloma</taxon>
    </lineage>
</organism>
<dbReference type="GO" id="GO:0004828">
    <property type="term" value="F:serine-tRNA ligase activity"/>
    <property type="evidence" value="ECO:0007669"/>
    <property type="project" value="UniProtKB-EC"/>
</dbReference>
<dbReference type="InterPro" id="IPR042103">
    <property type="entry name" value="SerRS_1_N_sf"/>
</dbReference>
<dbReference type="EC" id="6.1.1.11" evidence="1"/>
<dbReference type="Gene3D" id="1.10.287.40">
    <property type="entry name" value="Serine-tRNA synthetase, tRNA binding domain"/>
    <property type="match status" value="1"/>
</dbReference>
<dbReference type="InterPro" id="IPR045864">
    <property type="entry name" value="aa-tRNA-synth_II/BPL/LPL"/>
</dbReference>
<dbReference type="GO" id="GO:0006434">
    <property type="term" value="P:seryl-tRNA aminoacylation"/>
    <property type="evidence" value="ECO:0007669"/>
    <property type="project" value="InterPro"/>
</dbReference>
<evidence type="ECO:0000259" key="10">
    <source>
        <dbReference type="PROSITE" id="PS50862"/>
    </source>
</evidence>